<evidence type="ECO:0000313" key="7">
    <source>
        <dbReference type="Proteomes" id="UP000295281"/>
    </source>
</evidence>
<dbReference type="PIRSF" id="PIRSF004846">
    <property type="entry name" value="ModA"/>
    <property type="match status" value="1"/>
</dbReference>
<keyword evidence="7" id="KW-1185">Reference proteome</keyword>
<feature type="binding site" evidence="4">
    <location>
        <position position="193"/>
    </location>
    <ligand>
        <name>molybdate</name>
        <dbReference type="ChEBI" id="CHEBI:36264"/>
    </ligand>
</feature>
<dbReference type="InterPro" id="IPR050682">
    <property type="entry name" value="ModA/WtpA"/>
</dbReference>
<feature type="binding site" evidence="4">
    <location>
        <position position="175"/>
    </location>
    <ligand>
        <name>molybdate</name>
        <dbReference type="ChEBI" id="CHEBI:36264"/>
    </ligand>
</feature>
<keyword evidence="3 5" id="KW-0732">Signal</keyword>
<dbReference type="EMBL" id="SNYN01000005">
    <property type="protein sequence ID" value="TDQ53155.1"/>
    <property type="molecule type" value="Genomic_DNA"/>
</dbReference>
<reference evidence="6 7" key="1">
    <citation type="submission" date="2019-03" db="EMBL/GenBank/DDBJ databases">
        <title>Genomic Encyclopedia of Type Strains, Phase IV (KMG-IV): sequencing the most valuable type-strain genomes for metagenomic binning, comparative biology and taxonomic classification.</title>
        <authorList>
            <person name="Goeker M."/>
        </authorList>
    </citation>
    <scope>NUCLEOTIDE SEQUENCE [LARGE SCALE GENOMIC DNA]</scope>
    <source>
        <strain evidence="6 7">DSM 46770</strain>
    </source>
</reference>
<proteinExistence type="inferred from homology"/>
<dbReference type="GO" id="GO:0030973">
    <property type="term" value="F:molybdate ion binding"/>
    <property type="evidence" value="ECO:0007669"/>
    <property type="project" value="TreeGrafter"/>
</dbReference>
<comment type="caution">
    <text evidence="6">The sequence shown here is derived from an EMBL/GenBank/DDBJ whole genome shotgun (WGS) entry which is preliminary data.</text>
</comment>
<feature type="binding site" evidence="4">
    <location>
        <position position="72"/>
    </location>
    <ligand>
        <name>molybdate</name>
        <dbReference type="ChEBI" id="CHEBI:36264"/>
    </ligand>
</feature>
<feature type="binding site" evidence="4">
    <location>
        <position position="44"/>
    </location>
    <ligand>
        <name>molybdate</name>
        <dbReference type="ChEBI" id="CHEBI:36264"/>
    </ligand>
</feature>
<evidence type="ECO:0000313" key="6">
    <source>
        <dbReference type="EMBL" id="TDQ53155.1"/>
    </source>
</evidence>
<evidence type="ECO:0000256" key="1">
    <source>
        <dbReference type="ARBA" id="ARBA00009175"/>
    </source>
</evidence>
<feature type="signal peptide" evidence="5">
    <location>
        <begin position="1"/>
        <end position="24"/>
    </location>
</feature>
<gene>
    <name evidence="6" type="ORF">EV190_105277</name>
</gene>
<protein>
    <submittedName>
        <fullName evidence="6">Molybdate transport system substrate-binding protein</fullName>
    </submittedName>
</protein>
<dbReference type="InterPro" id="IPR005950">
    <property type="entry name" value="ModA"/>
</dbReference>
<evidence type="ECO:0000256" key="2">
    <source>
        <dbReference type="ARBA" id="ARBA00022723"/>
    </source>
</evidence>
<dbReference type="Gene3D" id="3.40.190.10">
    <property type="entry name" value="Periplasmic binding protein-like II"/>
    <property type="match status" value="2"/>
</dbReference>
<dbReference type="PANTHER" id="PTHR30632">
    <property type="entry name" value="MOLYBDATE-BINDING PERIPLASMIC PROTEIN"/>
    <property type="match status" value="1"/>
</dbReference>
<dbReference type="PROSITE" id="PS51257">
    <property type="entry name" value="PROKAR_LIPOPROTEIN"/>
    <property type="match status" value="1"/>
</dbReference>
<feature type="chain" id="PRO_5039080028" evidence="5">
    <location>
        <begin position="25"/>
        <end position="257"/>
    </location>
</feature>
<dbReference type="OrthoDB" id="9785015at2"/>
<sequence length="257" mass="25635">MRRPPALLRAPLAASVILSAAACAPVPDGSAEDARTLTVFAAASLTGAFEELGGVFEERNPGTAVEFSFAGSSDLAAQVNAGAPADVFASASTATMDLVVDAGGAGGEPVVFARNVLEIAVPPDDPAGIGSLDDLAEDGVSVALCAEEVPCGAAARAVLDASGVEFEPATLERDVKAALTKVELGEVDAALVYTTDVAAASGRVRGVPFPEAEEAVNDYPVAVLADAPEAGLAASWVELVTSPEGAEVLSGAGFRTP</sequence>
<dbReference type="AlphaFoldDB" id="A0A4R6V0E3"/>
<dbReference type="NCBIfam" id="TIGR01256">
    <property type="entry name" value="modA"/>
    <property type="match status" value="1"/>
</dbReference>
<comment type="similarity">
    <text evidence="1">Belongs to the bacterial solute-binding protein ModA family.</text>
</comment>
<dbReference type="GO" id="GO:0015689">
    <property type="term" value="P:molybdate ion transport"/>
    <property type="evidence" value="ECO:0007669"/>
    <property type="project" value="InterPro"/>
</dbReference>
<keyword evidence="4" id="KW-0500">Molybdenum</keyword>
<dbReference type="Pfam" id="PF13531">
    <property type="entry name" value="SBP_bac_11"/>
    <property type="match status" value="1"/>
</dbReference>
<evidence type="ECO:0000256" key="5">
    <source>
        <dbReference type="SAM" id="SignalP"/>
    </source>
</evidence>
<evidence type="ECO:0000256" key="3">
    <source>
        <dbReference type="ARBA" id="ARBA00022729"/>
    </source>
</evidence>
<dbReference type="Proteomes" id="UP000295281">
    <property type="component" value="Unassembled WGS sequence"/>
</dbReference>
<organism evidence="6 7">
    <name type="scientific">Actinorugispora endophytica</name>
    <dbReference type="NCBI Taxonomy" id="1605990"/>
    <lineage>
        <taxon>Bacteria</taxon>
        <taxon>Bacillati</taxon>
        <taxon>Actinomycetota</taxon>
        <taxon>Actinomycetes</taxon>
        <taxon>Streptosporangiales</taxon>
        <taxon>Nocardiopsidaceae</taxon>
        <taxon>Actinorugispora</taxon>
    </lineage>
</organism>
<accession>A0A4R6V0E3</accession>
<dbReference type="SUPFAM" id="SSF53850">
    <property type="entry name" value="Periplasmic binding protein-like II"/>
    <property type="match status" value="1"/>
</dbReference>
<name>A0A4R6V0E3_9ACTN</name>
<dbReference type="GO" id="GO:0046872">
    <property type="term" value="F:metal ion binding"/>
    <property type="evidence" value="ECO:0007669"/>
    <property type="project" value="UniProtKB-KW"/>
</dbReference>
<dbReference type="RefSeq" id="WP_133741245.1">
    <property type="nucleotide sequence ID" value="NZ_SNYN01000005.1"/>
</dbReference>
<evidence type="ECO:0000256" key="4">
    <source>
        <dbReference type="PIRSR" id="PIRSR004846-1"/>
    </source>
</evidence>
<dbReference type="PANTHER" id="PTHR30632:SF0">
    <property type="entry name" value="SULFATE-BINDING PROTEIN"/>
    <property type="match status" value="1"/>
</dbReference>
<keyword evidence="2 4" id="KW-0479">Metal-binding</keyword>